<dbReference type="EMBL" id="JARKIE010000112">
    <property type="protein sequence ID" value="KAJ7682988.1"/>
    <property type="molecule type" value="Genomic_DNA"/>
</dbReference>
<reference evidence="1" key="1">
    <citation type="submission" date="2023-03" db="EMBL/GenBank/DDBJ databases">
        <title>Massive genome expansion in bonnet fungi (Mycena s.s.) driven by repeated elements and novel gene families across ecological guilds.</title>
        <authorList>
            <consortium name="Lawrence Berkeley National Laboratory"/>
            <person name="Harder C.B."/>
            <person name="Miyauchi S."/>
            <person name="Viragh M."/>
            <person name="Kuo A."/>
            <person name="Thoen E."/>
            <person name="Andreopoulos B."/>
            <person name="Lu D."/>
            <person name="Skrede I."/>
            <person name="Drula E."/>
            <person name="Henrissat B."/>
            <person name="Morin E."/>
            <person name="Kohler A."/>
            <person name="Barry K."/>
            <person name="LaButti K."/>
            <person name="Morin E."/>
            <person name="Salamov A."/>
            <person name="Lipzen A."/>
            <person name="Mereny Z."/>
            <person name="Hegedus B."/>
            <person name="Baldrian P."/>
            <person name="Stursova M."/>
            <person name="Weitz H."/>
            <person name="Taylor A."/>
            <person name="Grigoriev I.V."/>
            <person name="Nagy L.G."/>
            <person name="Martin F."/>
            <person name="Kauserud H."/>
        </authorList>
    </citation>
    <scope>NUCLEOTIDE SEQUENCE</scope>
    <source>
        <strain evidence="1">CBHHK067</strain>
    </source>
</reference>
<dbReference type="Proteomes" id="UP001221757">
    <property type="component" value="Unassembled WGS sequence"/>
</dbReference>
<sequence>RVSTNNQAKNVQLVTWDGFGRLTIPRIVRRYKSRFWALWYVTEGMGAPPMNRVTMLRKRRPHAAV</sequence>
<proteinExistence type="predicted"/>
<name>A0AAD7D8M6_MYCRO</name>
<accession>A0AAD7D8M6</accession>
<feature type="non-terminal residue" evidence="1">
    <location>
        <position position="65"/>
    </location>
</feature>
<protein>
    <submittedName>
        <fullName evidence="1">Uncharacterized protein</fullName>
    </submittedName>
</protein>
<gene>
    <name evidence="1" type="ORF">B0H17DRAFT_911343</name>
</gene>
<dbReference type="AlphaFoldDB" id="A0AAD7D8M6"/>
<organism evidence="1 2">
    <name type="scientific">Mycena rosella</name>
    <name type="common">Pink bonnet</name>
    <name type="synonym">Agaricus rosellus</name>
    <dbReference type="NCBI Taxonomy" id="1033263"/>
    <lineage>
        <taxon>Eukaryota</taxon>
        <taxon>Fungi</taxon>
        <taxon>Dikarya</taxon>
        <taxon>Basidiomycota</taxon>
        <taxon>Agaricomycotina</taxon>
        <taxon>Agaricomycetes</taxon>
        <taxon>Agaricomycetidae</taxon>
        <taxon>Agaricales</taxon>
        <taxon>Marasmiineae</taxon>
        <taxon>Mycenaceae</taxon>
        <taxon>Mycena</taxon>
    </lineage>
</organism>
<evidence type="ECO:0000313" key="1">
    <source>
        <dbReference type="EMBL" id="KAJ7682988.1"/>
    </source>
</evidence>
<evidence type="ECO:0000313" key="2">
    <source>
        <dbReference type="Proteomes" id="UP001221757"/>
    </source>
</evidence>
<keyword evidence="2" id="KW-1185">Reference proteome</keyword>
<feature type="non-terminal residue" evidence="1">
    <location>
        <position position="1"/>
    </location>
</feature>
<comment type="caution">
    <text evidence="1">The sequence shown here is derived from an EMBL/GenBank/DDBJ whole genome shotgun (WGS) entry which is preliminary data.</text>
</comment>